<gene>
    <name evidence="1" type="ORF">EDD79_1001249</name>
</gene>
<evidence type="ECO:0000313" key="2">
    <source>
        <dbReference type="Proteomes" id="UP000295504"/>
    </source>
</evidence>
<dbReference type="RefSeq" id="WP_132847321.1">
    <property type="nucleotide sequence ID" value="NZ_CP058648.1"/>
</dbReference>
<dbReference type="EMBL" id="SLYC01000001">
    <property type="protein sequence ID" value="TCQ08160.1"/>
    <property type="molecule type" value="Genomic_DNA"/>
</dbReference>
<evidence type="ECO:0000313" key="1">
    <source>
        <dbReference type="EMBL" id="TCQ08160.1"/>
    </source>
</evidence>
<accession>A0A4R2TVX8</accession>
<dbReference type="Proteomes" id="UP000295504">
    <property type="component" value="Unassembled WGS sequence"/>
</dbReference>
<keyword evidence="2" id="KW-1185">Reference proteome</keyword>
<dbReference type="OrthoDB" id="1707731at2"/>
<dbReference type="AlphaFoldDB" id="A0A4R2TVX8"/>
<sequence length="96" mass="11400">MLNSIFERRVRHEDGYDLILEIPEREFYQIYENLDEESAGEVISTFLEYHQDDGSPSDIEIKHNKNTHIVTISAMLNYLDNDHTPEHVLPHYLRDI</sequence>
<comment type="caution">
    <text evidence="1">The sequence shown here is derived from an EMBL/GenBank/DDBJ whole genome shotgun (WGS) entry which is preliminary data.</text>
</comment>
<reference evidence="1 2" key="1">
    <citation type="submission" date="2019-03" db="EMBL/GenBank/DDBJ databases">
        <title>Genomic Encyclopedia of Type Strains, Phase IV (KMG-IV): sequencing the most valuable type-strain genomes for metagenomic binning, comparative biology and taxonomic classification.</title>
        <authorList>
            <person name="Goeker M."/>
        </authorList>
    </citation>
    <scope>NUCLEOTIDE SEQUENCE [LARGE SCALE GENOMIC DNA]</scope>
    <source>
        <strain evidence="1 2">DSM 100013</strain>
    </source>
</reference>
<protein>
    <submittedName>
        <fullName evidence="1">Uncharacterized protein</fullName>
    </submittedName>
</protein>
<organism evidence="1 2">
    <name type="scientific">Serpentinicella alkaliphila</name>
    <dbReference type="NCBI Taxonomy" id="1734049"/>
    <lineage>
        <taxon>Bacteria</taxon>
        <taxon>Bacillati</taxon>
        <taxon>Bacillota</taxon>
        <taxon>Clostridia</taxon>
        <taxon>Peptostreptococcales</taxon>
        <taxon>Natronincolaceae</taxon>
        <taxon>Serpentinicella</taxon>
    </lineage>
</organism>
<name>A0A4R2TVX8_9FIRM</name>
<proteinExistence type="predicted"/>